<dbReference type="PANTHER" id="PTHR43133">
    <property type="entry name" value="RNA POLYMERASE ECF-TYPE SIGMA FACTO"/>
    <property type="match status" value="1"/>
</dbReference>
<dbReference type="Proteomes" id="UP001165565">
    <property type="component" value="Unassembled WGS sequence"/>
</dbReference>
<keyword evidence="3" id="KW-0731">Sigma factor</keyword>
<organism evidence="7 8">
    <name type="scientific">Sphingomonas lycopersici</name>
    <dbReference type="NCBI Taxonomy" id="2951807"/>
    <lineage>
        <taxon>Bacteria</taxon>
        <taxon>Pseudomonadati</taxon>
        <taxon>Pseudomonadota</taxon>
        <taxon>Alphaproteobacteria</taxon>
        <taxon>Sphingomonadales</taxon>
        <taxon>Sphingomonadaceae</taxon>
        <taxon>Sphingomonas</taxon>
    </lineage>
</organism>
<accession>A0AA42CQS1</accession>
<feature type="domain" description="RNA polymerase sigma-70 region 2" evidence="5">
    <location>
        <begin position="19"/>
        <end position="81"/>
    </location>
</feature>
<dbReference type="RefSeq" id="WP_265269400.1">
    <property type="nucleotide sequence ID" value="NZ_JANFAV010000010.1"/>
</dbReference>
<proteinExistence type="inferred from homology"/>
<evidence type="ECO:0000256" key="4">
    <source>
        <dbReference type="ARBA" id="ARBA00023163"/>
    </source>
</evidence>
<dbReference type="GO" id="GO:0003677">
    <property type="term" value="F:DNA binding"/>
    <property type="evidence" value="ECO:0007669"/>
    <property type="project" value="InterPro"/>
</dbReference>
<dbReference type="Pfam" id="PF04542">
    <property type="entry name" value="Sigma70_r2"/>
    <property type="match status" value="1"/>
</dbReference>
<evidence type="ECO:0000256" key="1">
    <source>
        <dbReference type="ARBA" id="ARBA00010641"/>
    </source>
</evidence>
<dbReference type="InterPro" id="IPR007627">
    <property type="entry name" value="RNA_pol_sigma70_r2"/>
</dbReference>
<evidence type="ECO:0000259" key="6">
    <source>
        <dbReference type="Pfam" id="PF08281"/>
    </source>
</evidence>
<name>A0AA42CQS1_9SPHN</name>
<comment type="caution">
    <text evidence="7">The sequence shown here is derived from an EMBL/GenBank/DDBJ whole genome shotgun (WGS) entry which is preliminary data.</text>
</comment>
<protein>
    <submittedName>
        <fullName evidence="7">Sigma-70 family RNA polymerase sigma factor</fullName>
    </submittedName>
</protein>
<dbReference type="Gene3D" id="1.10.10.10">
    <property type="entry name" value="Winged helix-like DNA-binding domain superfamily/Winged helix DNA-binding domain"/>
    <property type="match status" value="1"/>
</dbReference>
<dbReference type="InterPro" id="IPR013324">
    <property type="entry name" value="RNA_pol_sigma_r3/r4-like"/>
</dbReference>
<dbReference type="InterPro" id="IPR014284">
    <property type="entry name" value="RNA_pol_sigma-70_dom"/>
</dbReference>
<dbReference type="AlphaFoldDB" id="A0AA42CQS1"/>
<keyword evidence="4" id="KW-0804">Transcription</keyword>
<dbReference type="SUPFAM" id="SSF88659">
    <property type="entry name" value="Sigma3 and sigma4 domains of RNA polymerase sigma factors"/>
    <property type="match status" value="1"/>
</dbReference>
<dbReference type="GO" id="GO:0016987">
    <property type="term" value="F:sigma factor activity"/>
    <property type="evidence" value="ECO:0007669"/>
    <property type="project" value="UniProtKB-KW"/>
</dbReference>
<evidence type="ECO:0000313" key="7">
    <source>
        <dbReference type="EMBL" id="MCW6535970.1"/>
    </source>
</evidence>
<dbReference type="InterPro" id="IPR013249">
    <property type="entry name" value="RNA_pol_sigma70_r4_t2"/>
</dbReference>
<dbReference type="GO" id="GO:0006352">
    <property type="term" value="P:DNA-templated transcription initiation"/>
    <property type="evidence" value="ECO:0007669"/>
    <property type="project" value="InterPro"/>
</dbReference>
<evidence type="ECO:0000256" key="2">
    <source>
        <dbReference type="ARBA" id="ARBA00023015"/>
    </source>
</evidence>
<feature type="domain" description="RNA polymerase sigma factor 70 region 4 type 2" evidence="6">
    <location>
        <begin position="115"/>
        <end position="164"/>
    </location>
</feature>
<gene>
    <name evidence="7" type="ORF">NEE01_14400</name>
</gene>
<dbReference type="SUPFAM" id="SSF88946">
    <property type="entry name" value="Sigma2 domain of RNA polymerase sigma factors"/>
    <property type="match status" value="1"/>
</dbReference>
<dbReference type="EMBL" id="JANFAV010000010">
    <property type="protein sequence ID" value="MCW6535970.1"/>
    <property type="molecule type" value="Genomic_DNA"/>
</dbReference>
<comment type="similarity">
    <text evidence="1">Belongs to the sigma-70 factor family. ECF subfamily.</text>
</comment>
<dbReference type="Gene3D" id="1.10.1740.10">
    <property type="match status" value="1"/>
</dbReference>
<reference evidence="7" key="1">
    <citation type="submission" date="2022-06" db="EMBL/GenBank/DDBJ databases">
        <title>Sphingomonas sp. nov. isolated from rhizosphere soil of tomato.</title>
        <authorList>
            <person name="Dong H."/>
            <person name="Gao R."/>
        </authorList>
    </citation>
    <scope>NUCLEOTIDE SEQUENCE</scope>
    <source>
        <strain evidence="7">MMSM24</strain>
    </source>
</reference>
<keyword evidence="8" id="KW-1185">Reference proteome</keyword>
<dbReference type="InterPro" id="IPR036388">
    <property type="entry name" value="WH-like_DNA-bd_sf"/>
</dbReference>
<dbReference type="InterPro" id="IPR039425">
    <property type="entry name" value="RNA_pol_sigma-70-like"/>
</dbReference>
<dbReference type="NCBIfam" id="TIGR02937">
    <property type="entry name" value="sigma70-ECF"/>
    <property type="match status" value="1"/>
</dbReference>
<evidence type="ECO:0000259" key="5">
    <source>
        <dbReference type="Pfam" id="PF04542"/>
    </source>
</evidence>
<keyword evidence="2" id="KW-0805">Transcription regulation</keyword>
<dbReference type="Pfam" id="PF08281">
    <property type="entry name" value="Sigma70_r4_2"/>
    <property type="match status" value="1"/>
</dbReference>
<evidence type="ECO:0000256" key="3">
    <source>
        <dbReference type="ARBA" id="ARBA00023082"/>
    </source>
</evidence>
<dbReference type="PANTHER" id="PTHR43133:SF63">
    <property type="entry name" value="RNA POLYMERASE SIGMA FACTOR FECI-RELATED"/>
    <property type="match status" value="1"/>
</dbReference>
<sequence>MGPNDRQRLIDWVAAEITPHEAAIRAWLTRAMVAPDDRDDLIQEAYCHITELPSFDHIERPAAFFFRIVRNLLISQLRHNRVVNIEAVSEIGAIAGMDEAPTPERIADGRREYHRVRQAIAELPERCRVIFELRKIEGLSQKDIARRLGITETIVENEGARGLRLIIEALRRQGEQIAEHYTSLRERKRARRP</sequence>
<evidence type="ECO:0000313" key="8">
    <source>
        <dbReference type="Proteomes" id="UP001165565"/>
    </source>
</evidence>
<dbReference type="InterPro" id="IPR013325">
    <property type="entry name" value="RNA_pol_sigma_r2"/>
</dbReference>